<feature type="region of interest" description="Disordered" evidence="1">
    <location>
        <begin position="502"/>
        <end position="540"/>
    </location>
</feature>
<dbReference type="InterPro" id="IPR000086">
    <property type="entry name" value="NUDIX_hydrolase_dom"/>
</dbReference>
<evidence type="ECO:0000313" key="4">
    <source>
        <dbReference type="Proteomes" id="UP000054558"/>
    </source>
</evidence>
<dbReference type="SUPFAM" id="SSF55811">
    <property type="entry name" value="Nudix"/>
    <property type="match status" value="1"/>
</dbReference>
<evidence type="ECO:0000259" key="2">
    <source>
        <dbReference type="PROSITE" id="PS51462"/>
    </source>
</evidence>
<organism evidence="3 4">
    <name type="scientific">Klebsormidium nitens</name>
    <name type="common">Green alga</name>
    <name type="synonym">Ulothrix nitens</name>
    <dbReference type="NCBI Taxonomy" id="105231"/>
    <lineage>
        <taxon>Eukaryota</taxon>
        <taxon>Viridiplantae</taxon>
        <taxon>Streptophyta</taxon>
        <taxon>Klebsormidiophyceae</taxon>
        <taxon>Klebsormidiales</taxon>
        <taxon>Klebsormidiaceae</taxon>
        <taxon>Klebsormidium</taxon>
    </lineage>
</organism>
<protein>
    <recommendedName>
        <fullName evidence="2">Nudix hydrolase domain-containing protein</fullName>
    </recommendedName>
</protein>
<sequence>MAHPYYTRAKDLQYRAAGVLPFAVAPAGQVLILLGRERGWGPRSHTLRWKDFGGHREAIDEDAESTAAREFSEETLGLFGGPEVATCSIAASTSTMSARLRSAGGVFRVDAPLRNGGSYCMFVARVAYIDPLLFNLATQENAVTKGVEGAEKCGFAWVEAGRLLAAIEAEEAGSAKSAQEKALKRECKGCTEAAGDAGGGKSEKACQVAAKGTNTKSEVESSGGASANAGVGETVNGGASFRRSVVAVMVKGPKPARTAKCGRPRSKGDHRLLLHSSFVCTLRRAQAGGLMDFLAGACQGGPPSQPIFPAGGTDWEGGPGSVTLKRKEREEKERAGKKRRLSSECLVYWVLHARKIGALEDGLGVGDLGIDEVVGQGRSGESTRQAVAASEDGSRIGVEPGCIGDGQEGLQPQERCRVDVRVIQRSSNIAKASNGMQKRGVESGGREFLDTFPAEQRSTVAGAFHEAARSGEGEPAAVVASVLARAALKVQQLRLTTAPATAPDAFQQSAPVDLPPLRPADSVGARPQYSHSDNPASAAPPVVSARFANRLTTASLVHKDDPLLAALGSAAAPSLVHKIEDAADPQSGFPLVDRNRIDEVGLGVAGRNEAPSWELYARRYALGSSGRETGDGPVEQSNCAKSALFTPGAQAAAAAWAELERQLRGIPPEGALAYARSVIEWGSLGDAEKRRRKKRRRLAVGRR</sequence>
<dbReference type="Proteomes" id="UP000054558">
    <property type="component" value="Unassembled WGS sequence"/>
</dbReference>
<dbReference type="Gene3D" id="3.90.79.10">
    <property type="entry name" value="Nucleoside Triphosphate Pyrophosphohydrolase"/>
    <property type="match status" value="1"/>
</dbReference>
<reference evidence="3 4" key="1">
    <citation type="journal article" date="2014" name="Nat. Commun.">
        <title>Klebsormidium flaccidum genome reveals primary factors for plant terrestrial adaptation.</title>
        <authorList>
            <person name="Hori K."/>
            <person name="Maruyama F."/>
            <person name="Fujisawa T."/>
            <person name="Togashi T."/>
            <person name="Yamamoto N."/>
            <person name="Seo M."/>
            <person name="Sato S."/>
            <person name="Yamada T."/>
            <person name="Mori H."/>
            <person name="Tajima N."/>
            <person name="Moriyama T."/>
            <person name="Ikeuchi M."/>
            <person name="Watanabe M."/>
            <person name="Wada H."/>
            <person name="Kobayashi K."/>
            <person name="Saito M."/>
            <person name="Masuda T."/>
            <person name="Sasaki-Sekimoto Y."/>
            <person name="Mashiguchi K."/>
            <person name="Awai K."/>
            <person name="Shimojima M."/>
            <person name="Masuda S."/>
            <person name="Iwai M."/>
            <person name="Nobusawa T."/>
            <person name="Narise T."/>
            <person name="Kondo S."/>
            <person name="Saito H."/>
            <person name="Sato R."/>
            <person name="Murakawa M."/>
            <person name="Ihara Y."/>
            <person name="Oshima-Yamada Y."/>
            <person name="Ohtaka K."/>
            <person name="Satoh M."/>
            <person name="Sonobe K."/>
            <person name="Ishii M."/>
            <person name="Ohtani R."/>
            <person name="Kanamori-Sato M."/>
            <person name="Honoki R."/>
            <person name="Miyazaki D."/>
            <person name="Mochizuki H."/>
            <person name="Umetsu J."/>
            <person name="Higashi K."/>
            <person name="Shibata D."/>
            <person name="Kamiya Y."/>
            <person name="Sato N."/>
            <person name="Nakamura Y."/>
            <person name="Tabata S."/>
            <person name="Ida S."/>
            <person name="Kurokawa K."/>
            <person name="Ohta H."/>
        </authorList>
    </citation>
    <scope>NUCLEOTIDE SEQUENCE [LARGE SCALE GENOMIC DNA]</scope>
    <source>
        <strain evidence="3 4">NIES-2285</strain>
    </source>
</reference>
<feature type="domain" description="Nudix hydrolase" evidence="2">
    <location>
        <begin position="12"/>
        <end position="180"/>
    </location>
</feature>
<dbReference type="EMBL" id="DF237445">
    <property type="protein sequence ID" value="GAQ89200.1"/>
    <property type="molecule type" value="Genomic_DNA"/>
</dbReference>
<keyword evidence="4" id="KW-1185">Reference proteome</keyword>
<dbReference type="AlphaFoldDB" id="A0A1Y1IE45"/>
<proteinExistence type="predicted"/>
<dbReference type="PROSITE" id="PS51462">
    <property type="entry name" value="NUDIX"/>
    <property type="match status" value="1"/>
</dbReference>
<accession>A0A1Y1IE45</accession>
<name>A0A1Y1IE45_KLENI</name>
<dbReference type="InterPro" id="IPR015797">
    <property type="entry name" value="NUDIX_hydrolase-like_dom_sf"/>
</dbReference>
<dbReference type="OrthoDB" id="514993at2759"/>
<evidence type="ECO:0000313" key="3">
    <source>
        <dbReference type="EMBL" id="GAQ89200.1"/>
    </source>
</evidence>
<evidence type="ECO:0000256" key="1">
    <source>
        <dbReference type="SAM" id="MobiDB-lite"/>
    </source>
</evidence>
<gene>
    <name evidence="3" type="ORF">KFL_004960100</name>
</gene>